<reference evidence="1" key="1">
    <citation type="journal article" date="2022" name="Int. J. Syst. Evol. Microbiol.">
        <title>A novel species of lactic acid bacteria, Ligilactobacillus pabuli sp. nov., isolated from alfalfa silage.</title>
        <authorList>
            <person name="Tohno M."/>
            <person name="Tanizawa Y."/>
            <person name="Sawada H."/>
            <person name="Sakamoto M."/>
            <person name="Ohkuma M."/>
            <person name="Kobayashi H."/>
        </authorList>
    </citation>
    <scope>NUCLEOTIDE SEQUENCE</scope>
    <source>
        <strain evidence="1">AF129</strain>
    </source>
</reference>
<dbReference type="SUPFAM" id="SSF53254">
    <property type="entry name" value="Phosphoglycerate mutase-like"/>
    <property type="match status" value="1"/>
</dbReference>
<dbReference type="InterPro" id="IPR013078">
    <property type="entry name" value="His_Pase_superF_clade-1"/>
</dbReference>
<gene>
    <name evidence="1" type="primary">pgm5_2</name>
    <name evidence="1" type="ORF">LPAF129_11450</name>
</gene>
<dbReference type="Proteomes" id="UP001055149">
    <property type="component" value="Unassembled WGS sequence"/>
</dbReference>
<organism evidence="1 2">
    <name type="scientific">Ligilactobacillus pabuli</name>
    <dbReference type="NCBI Taxonomy" id="2886039"/>
    <lineage>
        <taxon>Bacteria</taxon>
        <taxon>Bacillati</taxon>
        <taxon>Bacillota</taxon>
        <taxon>Bacilli</taxon>
        <taxon>Lactobacillales</taxon>
        <taxon>Lactobacillaceae</taxon>
        <taxon>Ligilactobacillus</taxon>
    </lineage>
</organism>
<dbReference type="InterPro" id="IPR001345">
    <property type="entry name" value="PG/BPGM_mutase_AS"/>
</dbReference>
<dbReference type="EMBL" id="BQXH01000009">
    <property type="protein sequence ID" value="GKS81459.1"/>
    <property type="molecule type" value="Genomic_DNA"/>
</dbReference>
<name>A0ABQ5JHA0_9LACO</name>
<dbReference type="Gene3D" id="3.40.50.1240">
    <property type="entry name" value="Phosphoglycerate mutase-like"/>
    <property type="match status" value="1"/>
</dbReference>
<evidence type="ECO:0000313" key="1">
    <source>
        <dbReference type="EMBL" id="GKS81459.1"/>
    </source>
</evidence>
<dbReference type="SMART" id="SM00855">
    <property type="entry name" value="PGAM"/>
    <property type="match status" value="1"/>
</dbReference>
<protein>
    <submittedName>
        <fullName evidence="1">Phosphoglycerate mutase</fullName>
    </submittedName>
</protein>
<proteinExistence type="predicted"/>
<dbReference type="PANTHER" id="PTHR48100:SF5">
    <property type="entry name" value="HISTIDINE PHOSPHATASE FAMILY PROTEIN"/>
    <property type="match status" value="1"/>
</dbReference>
<dbReference type="RefSeq" id="WP_244055204.1">
    <property type="nucleotide sequence ID" value="NZ_BQXH01000009.1"/>
</dbReference>
<keyword evidence="2" id="KW-1185">Reference proteome</keyword>
<dbReference type="Pfam" id="PF00300">
    <property type="entry name" value="His_Phos_1"/>
    <property type="match status" value="1"/>
</dbReference>
<dbReference type="InterPro" id="IPR029033">
    <property type="entry name" value="His_PPase_superfam"/>
</dbReference>
<dbReference type="PROSITE" id="PS00175">
    <property type="entry name" value="PG_MUTASE"/>
    <property type="match status" value="1"/>
</dbReference>
<accession>A0ABQ5JHA0</accession>
<dbReference type="CDD" id="cd07067">
    <property type="entry name" value="HP_PGM_like"/>
    <property type="match status" value="1"/>
</dbReference>
<evidence type="ECO:0000313" key="2">
    <source>
        <dbReference type="Proteomes" id="UP001055149"/>
    </source>
</evidence>
<comment type="caution">
    <text evidence="1">The sequence shown here is derived from an EMBL/GenBank/DDBJ whole genome shotgun (WGS) entry which is preliminary data.</text>
</comment>
<sequence length="191" mass="21908">MKKVLYLMRHGETRFNKLHKIQGASDSPLTETGIQQAKDAKNYFARHNIVFDYGYASTQERASDTLEVVTNAPYQRLKGLKEMDFGDFEAQATYLQPKGPDAFENFYVSFGGESALTVRQRMLRTLTDIAQNDHHQQILVVSHNGACFYFLQQIWQESFGKQPLELPHCAIIKLIFDGQEFQVVKIIDPTK</sequence>
<dbReference type="PANTHER" id="PTHR48100">
    <property type="entry name" value="BROAD-SPECIFICITY PHOSPHATASE YOR283W-RELATED"/>
    <property type="match status" value="1"/>
</dbReference>
<dbReference type="InterPro" id="IPR050275">
    <property type="entry name" value="PGM_Phosphatase"/>
</dbReference>